<gene>
    <name evidence="4" type="ORF">LX64_02247</name>
</gene>
<dbReference type="Gene3D" id="3.40.710.10">
    <property type="entry name" value="DD-peptidase/beta-lactamase superfamily"/>
    <property type="match status" value="2"/>
</dbReference>
<evidence type="ECO:0000256" key="2">
    <source>
        <dbReference type="ARBA" id="ARBA00022801"/>
    </source>
</evidence>
<dbReference type="PANTHER" id="PTHR30023:SF0">
    <property type="entry name" value="PENICILLIN-SENSITIVE CARBOXYPEPTIDASE A"/>
    <property type="match status" value="1"/>
</dbReference>
<keyword evidence="5" id="KW-1185">Reference proteome</keyword>
<protein>
    <submittedName>
        <fullName evidence="4">D-alanyl-D-alanine carboxypeptidase/D-alanyl-D-alanine-endopeptidase (Penicillin-binding protein 4)</fullName>
    </submittedName>
</protein>
<dbReference type="OrthoDB" id="9802627at2"/>
<dbReference type="InterPro" id="IPR012338">
    <property type="entry name" value="Beta-lactam/transpept-like"/>
</dbReference>
<dbReference type="SUPFAM" id="SSF56601">
    <property type="entry name" value="beta-lactamase/transpeptidase-like"/>
    <property type="match status" value="1"/>
</dbReference>
<dbReference type="AlphaFoldDB" id="A0A327QP24"/>
<comment type="similarity">
    <text evidence="1">Belongs to the peptidase S13 family.</text>
</comment>
<dbReference type="GO" id="GO:0004185">
    <property type="term" value="F:serine-type carboxypeptidase activity"/>
    <property type="evidence" value="ECO:0007669"/>
    <property type="project" value="InterPro"/>
</dbReference>
<accession>A0A327QP24</accession>
<dbReference type="GO" id="GO:0006508">
    <property type="term" value="P:proteolysis"/>
    <property type="evidence" value="ECO:0007669"/>
    <property type="project" value="InterPro"/>
</dbReference>
<dbReference type="NCBIfam" id="TIGR00666">
    <property type="entry name" value="PBP4"/>
    <property type="match status" value="1"/>
</dbReference>
<keyword evidence="4" id="KW-0645">Protease</keyword>
<dbReference type="Pfam" id="PF02113">
    <property type="entry name" value="Peptidase_S13"/>
    <property type="match status" value="1"/>
</dbReference>
<dbReference type="GO" id="GO:0000270">
    <property type="term" value="P:peptidoglycan metabolic process"/>
    <property type="evidence" value="ECO:0007669"/>
    <property type="project" value="TreeGrafter"/>
</dbReference>
<evidence type="ECO:0000256" key="3">
    <source>
        <dbReference type="SAM" id="SignalP"/>
    </source>
</evidence>
<evidence type="ECO:0000313" key="5">
    <source>
        <dbReference type="Proteomes" id="UP000249547"/>
    </source>
</evidence>
<keyword evidence="2" id="KW-0378">Hydrolase</keyword>
<dbReference type="PANTHER" id="PTHR30023">
    <property type="entry name" value="D-ALANYL-D-ALANINE CARBOXYPEPTIDASE"/>
    <property type="match status" value="1"/>
</dbReference>
<dbReference type="RefSeq" id="WP_111597716.1">
    <property type="nucleotide sequence ID" value="NZ_QLLL01000004.1"/>
</dbReference>
<dbReference type="Gene3D" id="3.50.80.20">
    <property type="entry name" value="D-Ala-D-Ala carboxypeptidase C, peptidase S13"/>
    <property type="match status" value="1"/>
</dbReference>
<feature type="chain" id="PRO_5016418841" evidence="3">
    <location>
        <begin position="20"/>
        <end position="470"/>
    </location>
</feature>
<evidence type="ECO:0000256" key="1">
    <source>
        <dbReference type="ARBA" id="ARBA00006096"/>
    </source>
</evidence>
<dbReference type="Proteomes" id="UP000249547">
    <property type="component" value="Unassembled WGS sequence"/>
</dbReference>
<comment type="caution">
    <text evidence="4">The sequence shown here is derived from an EMBL/GenBank/DDBJ whole genome shotgun (WGS) entry which is preliminary data.</text>
</comment>
<keyword evidence="3" id="KW-0732">Signal</keyword>
<evidence type="ECO:0000313" key="4">
    <source>
        <dbReference type="EMBL" id="RAJ05093.1"/>
    </source>
</evidence>
<reference evidence="4 5" key="1">
    <citation type="submission" date="2018-06" db="EMBL/GenBank/DDBJ databases">
        <title>Genomic Encyclopedia of Archaeal and Bacterial Type Strains, Phase II (KMG-II): from individual species to whole genera.</title>
        <authorList>
            <person name="Goeker M."/>
        </authorList>
    </citation>
    <scope>NUCLEOTIDE SEQUENCE [LARGE SCALE GENOMIC DNA]</scope>
    <source>
        <strain evidence="4 5">DSM 23857</strain>
    </source>
</reference>
<proteinExistence type="inferred from homology"/>
<dbReference type="EMBL" id="QLLL01000004">
    <property type="protein sequence ID" value="RAJ05093.1"/>
    <property type="molecule type" value="Genomic_DNA"/>
</dbReference>
<dbReference type="InterPro" id="IPR000667">
    <property type="entry name" value="Peptidase_S13"/>
</dbReference>
<dbReference type="PRINTS" id="PR00922">
    <property type="entry name" value="DADACBPTASE3"/>
</dbReference>
<keyword evidence="4" id="KW-0121">Carboxypeptidase</keyword>
<organism evidence="4 5">
    <name type="scientific">Chitinophaga skermanii</name>
    <dbReference type="NCBI Taxonomy" id="331697"/>
    <lineage>
        <taxon>Bacteria</taxon>
        <taxon>Pseudomonadati</taxon>
        <taxon>Bacteroidota</taxon>
        <taxon>Chitinophagia</taxon>
        <taxon>Chitinophagales</taxon>
        <taxon>Chitinophagaceae</taxon>
        <taxon>Chitinophaga</taxon>
    </lineage>
</organism>
<sequence>MKKFLSIAFGCCLLQPAMAQVTEGKLQKALSVLINDEQFKYASYSFYVMDGNTGKKIFSVNENQGLAPASTLKVVTATTAFKRLSPTYQYKTRLQYVGTINPQGVLTGDLIIKGGGDPTLGSPRWQNTMEDAVLKEWVNTVKKAGIKKISGRIIADESIYDTQSAPDGWIIQDMGNYYGAGPSGLTWRENQFDILLQPTQPGNKVIFYQMRPWMPQLTIVNELITGPAGTGDNAYVYSGPFSNTMYLRGSVGADEKNFAIGAATTDPALDCAFRLRLALKADSIDVSNEFTTTRLLIKDQHPLPEDATTLSITQSPTMEKIVYWFLRKSVNLYGEHFVKTFAVEDKLPVSTAVGVQQMRRFWQSLGIDSNALNIYDGSGLSPANRVTTASLARIMYLAQKETWYKYFYEALPTINNIKMKDGYINGVRAYTGYTTPKDGPPLVFALIVNNFSGTPSSARVKMWRLLDELK</sequence>
<name>A0A327QP24_9BACT</name>
<feature type="signal peptide" evidence="3">
    <location>
        <begin position="1"/>
        <end position="19"/>
    </location>
</feature>